<organism evidence="2 3">
    <name type="scientific">Zymoseptoria tritici ST99CH_1E4</name>
    <dbReference type="NCBI Taxonomy" id="1276532"/>
    <lineage>
        <taxon>Eukaryota</taxon>
        <taxon>Fungi</taxon>
        <taxon>Dikarya</taxon>
        <taxon>Ascomycota</taxon>
        <taxon>Pezizomycotina</taxon>
        <taxon>Dothideomycetes</taxon>
        <taxon>Dothideomycetidae</taxon>
        <taxon>Mycosphaerellales</taxon>
        <taxon>Mycosphaerellaceae</taxon>
        <taxon>Zymoseptoria</taxon>
    </lineage>
</organism>
<protein>
    <submittedName>
        <fullName evidence="2">Uncharacterized protein</fullName>
    </submittedName>
</protein>
<dbReference type="Proteomes" id="UP000245764">
    <property type="component" value="Chromosome 15"/>
</dbReference>
<dbReference type="AlphaFoldDB" id="A0A2H1H943"/>
<accession>A0A2H1H943</accession>
<feature type="compositionally biased region" description="Polar residues" evidence="1">
    <location>
        <begin position="1"/>
        <end position="10"/>
    </location>
</feature>
<reference evidence="3" key="1">
    <citation type="submission" date="2017-05" db="EMBL/GenBank/DDBJ databases">
        <authorList>
            <person name="Song R."/>
            <person name="Chenine A.L."/>
            <person name="Ruprecht R.M."/>
        </authorList>
    </citation>
    <scope>NUCLEOTIDE SEQUENCE [LARGE SCALE GENOMIC DNA]</scope>
</reference>
<sequence>MNYEAISSLTHTRDEATIRGSNWSPSATGRRKGQDTSDVKIGSPPIHRLPSPPATAADPLAQRVSFDFFPRHLATPRYRTNIDPDGITPRRRMMMDIFLGHRSKKAAGHT</sequence>
<dbReference type="EMBL" id="LT854267">
    <property type="protein sequence ID" value="SMR62337.1"/>
    <property type="molecule type" value="Genomic_DNA"/>
</dbReference>
<feature type="region of interest" description="Disordered" evidence="1">
    <location>
        <begin position="1"/>
        <end position="57"/>
    </location>
</feature>
<evidence type="ECO:0000313" key="2">
    <source>
        <dbReference type="EMBL" id="SMR62337.1"/>
    </source>
</evidence>
<evidence type="ECO:0000313" key="3">
    <source>
        <dbReference type="Proteomes" id="UP000245764"/>
    </source>
</evidence>
<proteinExistence type="predicted"/>
<gene>
    <name evidence="2" type="ORF">ZT1E4_G11651</name>
</gene>
<evidence type="ECO:0000256" key="1">
    <source>
        <dbReference type="SAM" id="MobiDB-lite"/>
    </source>
</evidence>
<name>A0A2H1H943_ZYMTR</name>